<keyword evidence="3" id="KW-0547">Nucleotide-binding</keyword>
<dbReference type="Pfam" id="PF21010">
    <property type="entry name" value="HA2_C"/>
    <property type="match status" value="1"/>
</dbReference>
<comment type="caution">
    <text evidence="11">The sequence shown here is derived from an EMBL/GenBank/DDBJ whole genome shotgun (WGS) entry which is preliminary data.</text>
</comment>
<evidence type="ECO:0000256" key="2">
    <source>
        <dbReference type="ARBA" id="ARBA00012552"/>
    </source>
</evidence>
<evidence type="ECO:0000259" key="9">
    <source>
        <dbReference type="PROSITE" id="PS51192"/>
    </source>
</evidence>
<dbReference type="GO" id="GO:0003723">
    <property type="term" value="F:RNA binding"/>
    <property type="evidence" value="ECO:0007669"/>
    <property type="project" value="TreeGrafter"/>
</dbReference>
<evidence type="ECO:0000256" key="8">
    <source>
        <dbReference type="SAM" id="MobiDB-lite"/>
    </source>
</evidence>
<dbReference type="OMA" id="SRANCVQ"/>
<keyword evidence="5" id="KW-0347">Helicase</keyword>
<dbReference type="InterPro" id="IPR011545">
    <property type="entry name" value="DEAD/DEAH_box_helicase_dom"/>
</dbReference>
<dbReference type="SMART" id="SM00847">
    <property type="entry name" value="HA2"/>
    <property type="match status" value="1"/>
</dbReference>
<dbReference type="PANTHER" id="PTHR18934">
    <property type="entry name" value="ATP-DEPENDENT RNA HELICASE"/>
    <property type="match status" value="1"/>
</dbReference>
<dbReference type="InterPro" id="IPR014001">
    <property type="entry name" value="Helicase_ATP-bd"/>
</dbReference>
<dbReference type="SMART" id="SM00487">
    <property type="entry name" value="DEXDc"/>
    <property type="match status" value="1"/>
</dbReference>
<dbReference type="EMBL" id="LJSK01000224">
    <property type="protein sequence ID" value="KPI84885.1"/>
    <property type="molecule type" value="Genomic_DNA"/>
</dbReference>
<dbReference type="FunFam" id="3.40.50.300:FF:000500">
    <property type="entry name" value="ATP-dependent RNA helicase DHX29"/>
    <property type="match status" value="1"/>
</dbReference>
<dbReference type="InterPro" id="IPR058737">
    <property type="entry name" value="DSRM_REH2"/>
</dbReference>
<dbReference type="OrthoDB" id="5600252at2759"/>
<comment type="similarity">
    <text evidence="1">Belongs to the DEAD box helicase family. DEAH subfamily.</text>
</comment>
<keyword evidence="6" id="KW-0067">ATP-binding</keyword>
<dbReference type="Gene3D" id="3.40.50.300">
    <property type="entry name" value="P-loop containing nucleotide triphosphate hydrolases"/>
    <property type="match status" value="2"/>
</dbReference>
<gene>
    <name evidence="11" type="ORF">ABL78_6067</name>
</gene>
<dbReference type="CDD" id="cd18791">
    <property type="entry name" value="SF2_C_RHA"/>
    <property type="match status" value="1"/>
</dbReference>
<feature type="region of interest" description="Disordered" evidence="8">
    <location>
        <begin position="806"/>
        <end position="827"/>
    </location>
</feature>
<feature type="region of interest" description="Disordered" evidence="8">
    <location>
        <begin position="2372"/>
        <end position="2393"/>
    </location>
</feature>
<name>A0A0N1I3X4_LEPSE</name>
<proteinExistence type="inferred from homology"/>
<dbReference type="GO" id="GO:0003724">
    <property type="term" value="F:RNA helicase activity"/>
    <property type="evidence" value="ECO:0007669"/>
    <property type="project" value="UniProtKB-EC"/>
</dbReference>
<feature type="region of interest" description="Disordered" evidence="8">
    <location>
        <begin position="1"/>
        <end position="21"/>
    </location>
</feature>
<sequence length="2393" mass="262948">MGTRPKASHTTALRRFSTGSSAHEVISPDEIALMDSELSGSADGGLRGATDADKAASFESLLAWSTTHSPSLPSTFVDVEQVDPFARPRVLSFVRRYRTDANRTEVSVSSSSATGSEFVTEELPTGGVFHARLHLPVTPAGAHFIGYSGDGAQVAQGLWAHGVANTAKDAELLAAMHAERMADLLGYHLYSLPSKQRKHAEAARLAGRYASSPDDKCSGPSAQERRAQWPLPLRRVLTDEETEGGKWQLVDTSAAATHLLCPDHTLLSPCILDSNARVRIEAKFARAPSGCPSFTQQLSIEKVRTLTPSSVAEGGAEFMVAQLTLPPELTALTTPITASGKAVDRATAVLLACMHAELLLDALHIPLFDDPEQQSLHTAAAWSFGRPAPIAGAKPKNPSHIHLPEPLKQLVVLSPGGRRTSMRSAEEEYFHRHNIVTEQTGTFIETTVAESTAVAVLSRFLEAHNAPRAAAAFLRTPVAGRFKSTVLLPLPDSYGIRGGVGIATSVQDADTLAAMHALDVLCMLDIPVTVGDSDLAARTDAAWKAARREHIPDVPPPVSDITTPSPPARRCSLKTCASVVSVEVSLFPAPTTATATSVASTSSSHTSTNLVQPDRRRVAKRAKASPESTAHPPPAPLPSPQTTADETAEREARLSQMRTTIDSELWDLKADSPDGYIMISPGAQQASAVAQYAIVSPRKLDKHAKSRVIGYLSTVGRRLDDVRIKQTLDENDTEGRPRQRCALKIPLPSVCGEPRLALGEADNIADAEHAACMHAELMLDELGVCIYADSAKQLLHAEACAQWGRWAPTGPGQEKPSTTPSPPPLRREYTGSLHWERKVAKTAKRGAGFAPNRALDETPKATTTGAFGEVRNKSLSETEVEDDVGQYEYVAELDIDPVARNRVQYFLRHERLTAGTPKSNCFMSRNLLLHTVAWDLPMPARLVDETKDGVAPGDFSYTVQGTASTRKDAETLSWMHAERLLDALGLPIFPNLPQLQAYHATQAEKHGRNAPKLTCDPLAPLPPVDRLPIKPLRLEATLGRFSVNRPVPPALPVEDAASRELWEKYVTDCDNYITATRYAANNLFFSAGRVPRTGDTVIDAALTEAEAAPLNTHSRALLILYAKISNFGQPRGWVARIAGELHNRILYTTVPTPGFEYVTACGVGENKHVAQLRASMHALAILRRIDPNYEDTYVAAKAMHVLSVNKSIDGNSSLKGEDLDDFDLDAFSTLPSITAEAQRLGNVQSQRFRSRLQQLFVSDPAKSRKHDNSLTEDGKRRAVEMYVLCCGIAKPVEKSLVRLMPRTEGSNVVATPSTHPDLKLEVKQESASDEDEKERRVLTGATYATEISLTDEDGYVWTARGAGFGPHDNCGAAYDKLYDMMIENVPLMKKVTEILRLNVYLRPEDIPCVEIPDSISERMQACLRNQKDLLLAESETGIWDSEEWQKSVDVRWQARQRHLLQLQEKRKAFEPRDLEASEAATLVAAESASLLERLQQRITSSLYLEKYALKRSKLSIAEHKAEILQAIRKNPVVIICGTTGCGKTTQIPQYILDEATQQGVGGSCHILVTQPRRLSTVSIAKRVAEERVESVGESTGYIIRFDSKPGQHITFLTTGVLLRLLRVMPTLPKYTHLIIDEIHERDLFTDFLLVLLRDLVATRPDLRLVLMSATLQASEFQHYFNGAPLIQVQGYMFPVKELYLEDLVPYAREQQRMTPLLKEAETAIAFNSSSRSSATAVLPLDSLSLPAAAETAAVMGSGLRVSSDIKVRYDVLEVRTQLDYPTILFAIEQATRMTDLSGSSILVFLPGWTEIKMLQQMLERIPDFYVLPLHSAVGQESQMRCFLPAPPGKLKVILSTNIAESGVTIDDVGAVIDCGRIKEKSFATRTKVLVPRTRESGFDYYDVTDSSRVTNVDGKNVQGQSRFSQLLEVWASRANCVQRRGRVGRTRPGVCMRLYSREHFEKLHQYQTPEMLRTPLDTLCLIILSLRVGTPTEFLGRAMEPPLESEVKAAVKRLTDLGAVSMEGQLTALGYRLSQLPTAPNIGKMLLLGATFRCLDSALTVAAATQGDVFVPSRDERAAVRLHREDLSMGTLSDTLAGVNAYNFWGMSKLQKTPAQVAHDLKARCLSVPRLLQVSYLKRQLFDLLVDSGFVSMEAYKASTVGGTPKVNTGNAFFDASEFSRNAVDVGLNKAVIAAGLFPNIGVLSGRYVVRTGFENFVKFSTESVLRRSNCQSTSNPFLVYRDLNRIDDVKVLSVADITIIPLWAILLMGAKQVSTDYMQDLSLCVVDRWLYFRISFRALEQVRKFKALLDRRLGRKFVEPNDPTNNAQLEMICGILSDLMNAPLYPNRELYPSVQWGEAGKIIPIEFGMMNSVDNDEDSPEGEISDEEIVLE</sequence>
<dbReference type="SUPFAM" id="SSF52540">
    <property type="entry name" value="P-loop containing nucleoside triphosphate hydrolases"/>
    <property type="match status" value="1"/>
</dbReference>
<reference evidence="11 12" key="1">
    <citation type="journal article" date="2015" name="PLoS Pathog.">
        <title>Leptomonas seymouri: Adaptations to the Dixenous Life Cycle Analyzed by Genome Sequencing, Transcriptome Profiling and Co-infection with Leishmania donovani.</title>
        <authorList>
            <person name="Kraeva N."/>
            <person name="Butenko A."/>
            <person name="Hlavacova J."/>
            <person name="Kostygov A."/>
            <person name="Myskova J."/>
            <person name="Grybchuk D."/>
            <person name="Lestinova T."/>
            <person name="Votypka J."/>
            <person name="Volf P."/>
            <person name="Opperdoes F."/>
            <person name="Flegontov P."/>
            <person name="Lukes J."/>
            <person name="Yurchenko V."/>
        </authorList>
    </citation>
    <scope>NUCLEOTIDE SEQUENCE [LARGE SCALE GENOMIC DNA]</scope>
    <source>
        <strain evidence="11 12">ATCC 30220</strain>
    </source>
</reference>
<feature type="domain" description="Helicase ATP-binding" evidence="9">
    <location>
        <begin position="1524"/>
        <end position="1689"/>
    </location>
</feature>
<dbReference type="InterPro" id="IPR007502">
    <property type="entry name" value="Helicase-assoc_dom"/>
</dbReference>
<dbReference type="Pfam" id="PF00270">
    <property type="entry name" value="DEAD"/>
    <property type="match status" value="1"/>
</dbReference>
<feature type="compositionally biased region" description="Acidic residues" evidence="8">
    <location>
        <begin position="2375"/>
        <end position="2393"/>
    </location>
</feature>
<feature type="domain" description="Helicase C-terminal" evidence="10">
    <location>
        <begin position="1786"/>
        <end position="1987"/>
    </location>
</feature>
<dbReference type="EC" id="3.6.4.13" evidence="2"/>
<dbReference type="SMART" id="SM00490">
    <property type="entry name" value="HELICc"/>
    <property type="match status" value="1"/>
</dbReference>
<dbReference type="Proteomes" id="UP000038009">
    <property type="component" value="Unassembled WGS sequence"/>
</dbReference>
<keyword evidence="4" id="KW-0378">Hydrolase</keyword>
<evidence type="ECO:0000313" key="12">
    <source>
        <dbReference type="Proteomes" id="UP000038009"/>
    </source>
</evidence>
<protein>
    <recommendedName>
        <fullName evidence="2">RNA helicase</fullName>
        <ecNumber evidence="2">3.6.4.13</ecNumber>
    </recommendedName>
</protein>
<comment type="catalytic activity">
    <reaction evidence="7">
        <text>ATP + H2O = ADP + phosphate + H(+)</text>
        <dbReference type="Rhea" id="RHEA:13065"/>
        <dbReference type="ChEBI" id="CHEBI:15377"/>
        <dbReference type="ChEBI" id="CHEBI:15378"/>
        <dbReference type="ChEBI" id="CHEBI:30616"/>
        <dbReference type="ChEBI" id="CHEBI:43474"/>
        <dbReference type="ChEBI" id="CHEBI:456216"/>
        <dbReference type="EC" id="3.6.4.13"/>
    </reaction>
</comment>
<dbReference type="CDD" id="cd17917">
    <property type="entry name" value="DEXHc_RHA-like"/>
    <property type="match status" value="1"/>
</dbReference>
<evidence type="ECO:0000256" key="1">
    <source>
        <dbReference type="ARBA" id="ARBA00008792"/>
    </source>
</evidence>
<dbReference type="Pfam" id="PF00271">
    <property type="entry name" value="Helicase_C"/>
    <property type="match status" value="1"/>
</dbReference>
<dbReference type="Gene3D" id="1.20.120.1080">
    <property type="match status" value="1"/>
</dbReference>
<dbReference type="VEuPathDB" id="TriTrypDB:Lsey_0224_0110"/>
<keyword evidence="12" id="KW-1185">Reference proteome</keyword>
<dbReference type="PANTHER" id="PTHR18934:SF119">
    <property type="entry name" value="ATP-DEPENDENT RNA HELICASE A"/>
    <property type="match status" value="1"/>
</dbReference>
<feature type="compositionally biased region" description="Low complexity" evidence="8">
    <location>
        <begin position="594"/>
        <end position="608"/>
    </location>
</feature>
<dbReference type="Pfam" id="PF26536">
    <property type="entry name" value="DSRM_REH2"/>
    <property type="match status" value="5"/>
</dbReference>
<dbReference type="InterPro" id="IPR001650">
    <property type="entry name" value="Helicase_C-like"/>
</dbReference>
<evidence type="ECO:0000256" key="4">
    <source>
        <dbReference type="ARBA" id="ARBA00022801"/>
    </source>
</evidence>
<dbReference type="PROSITE" id="PS51192">
    <property type="entry name" value="HELICASE_ATP_BIND_1"/>
    <property type="match status" value="1"/>
</dbReference>
<accession>A0A0N1I3X4</accession>
<feature type="region of interest" description="Disordered" evidence="8">
    <location>
        <begin position="594"/>
        <end position="654"/>
    </location>
</feature>
<dbReference type="GO" id="GO:0005524">
    <property type="term" value="F:ATP binding"/>
    <property type="evidence" value="ECO:0007669"/>
    <property type="project" value="UniProtKB-KW"/>
</dbReference>
<dbReference type="InterPro" id="IPR027417">
    <property type="entry name" value="P-loop_NTPase"/>
</dbReference>
<evidence type="ECO:0000256" key="3">
    <source>
        <dbReference type="ARBA" id="ARBA00022741"/>
    </source>
</evidence>
<evidence type="ECO:0000256" key="7">
    <source>
        <dbReference type="ARBA" id="ARBA00047984"/>
    </source>
</evidence>
<dbReference type="InterPro" id="IPR048333">
    <property type="entry name" value="HA2_WH"/>
</dbReference>
<dbReference type="GO" id="GO:0016787">
    <property type="term" value="F:hydrolase activity"/>
    <property type="evidence" value="ECO:0007669"/>
    <property type="project" value="UniProtKB-KW"/>
</dbReference>
<organism evidence="11 12">
    <name type="scientific">Leptomonas seymouri</name>
    <dbReference type="NCBI Taxonomy" id="5684"/>
    <lineage>
        <taxon>Eukaryota</taxon>
        <taxon>Discoba</taxon>
        <taxon>Euglenozoa</taxon>
        <taxon>Kinetoplastea</taxon>
        <taxon>Metakinetoplastina</taxon>
        <taxon>Trypanosomatida</taxon>
        <taxon>Trypanosomatidae</taxon>
        <taxon>Leishmaniinae</taxon>
        <taxon>Leptomonas</taxon>
    </lineage>
</organism>
<dbReference type="PROSITE" id="PS51194">
    <property type="entry name" value="HELICASE_CTER"/>
    <property type="match status" value="1"/>
</dbReference>
<evidence type="ECO:0000256" key="5">
    <source>
        <dbReference type="ARBA" id="ARBA00022806"/>
    </source>
</evidence>
<evidence type="ECO:0000256" key="6">
    <source>
        <dbReference type="ARBA" id="ARBA00022840"/>
    </source>
</evidence>
<dbReference type="Pfam" id="PF04408">
    <property type="entry name" value="WHD_HA2"/>
    <property type="match status" value="1"/>
</dbReference>
<evidence type="ECO:0000313" key="11">
    <source>
        <dbReference type="EMBL" id="KPI84885.1"/>
    </source>
</evidence>
<evidence type="ECO:0000259" key="10">
    <source>
        <dbReference type="PROSITE" id="PS51194"/>
    </source>
</evidence>